<feature type="compositionally biased region" description="Polar residues" evidence="1">
    <location>
        <begin position="85"/>
        <end position="110"/>
    </location>
</feature>
<sequence length="178" mass="19236">MESQHQIPHLKQHSLGQAGPSMHSGRSQEDLDPFLSQGMVPIRQEPYTSPFAEASFTGVGSSPPESRVQSEEEIAQRNARITHHGATQANPWMNQQLPHSHASMIQQPDSQAAAPPNPFQQGRLAPHNQPLRTTLPLQPLPSPGKRSRESSSSSSNGQDQSQSSMGSVGPPVTRSTVT</sequence>
<evidence type="ECO:0000313" key="2">
    <source>
        <dbReference type="EMBL" id="PMD26829.1"/>
    </source>
</evidence>
<protein>
    <submittedName>
        <fullName evidence="2">Uncharacterized protein</fullName>
    </submittedName>
</protein>
<dbReference type="EMBL" id="KZ613467">
    <property type="protein sequence ID" value="PMD26829.1"/>
    <property type="molecule type" value="Genomic_DNA"/>
</dbReference>
<feature type="compositionally biased region" description="Low complexity" evidence="1">
    <location>
        <begin position="150"/>
        <end position="167"/>
    </location>
</feature>
<organism evidence="2 3">
    <name type="scientific">Hyaloscypha hepaticicola</name>
    <dbReference type="NCBI Taxonomy" id="2082293"/>
    <lineage>
        <taxon>Eukaryota</taxon>
        <taxon>Fungi</taxon>
        <taxon>Dikarya</taxon>
        <taxon>Ascomycota</taxon>
        <taxon>Pezizomycotina</taxon>
        <taxon>Leotiomycetes</taxon>
        <taxon>Helotiales</taxon>
        <taxon>Hyaloscyphaceae</taxon>
        <taxon>Hyaloscypha</taxon>
    </lineage>
</organism>
<feature type="region of interest" description="Disordered" evidence="1">
    <location>
        <begin position="1"/>
        <end position="178"/>
    </location>
</feature>
<reference evidence="2 3" key="1">
    <citation type="submission" date="2016-05" db="EMBL/GenBank/DDBJ databases">
        <title>A degradative enzymes factory behind the ericoid mycorrhizal symbiosis.</title>
        <authorList>
            <consortium name="DOE Joint Genome Institute"/>
            <person name="Martino E."/>
            <person name="Morin E."/>
            <person name="Grelet G."/>
            <person name="Kuo A."/>
            <person name="Kohler A."/>
            <person name="Daghino S."/>
            <person name="Barry K."/>
            <person name="Choi C."/>
            <person name="Cichocki N."/>
            <person name="Clum A."/>
            <person name="Copeland A."/>
            <person name="Hainaut M."/>
            <person name="Haridas S."/>
            <person name="Labutti K."/>
            <person name="Lindquist E."/>
            <person name="Lipzen A."/>
            <person name="Khouja H.-R."/>
            <person name="Murat C."/>
            <person name="Ohm R."/>
            <person name="Olson A."/>
            <person name="Spatafora J."/>
            <person name="Veneault-Fourrey C."/>
            <person name="Henrissat B."/>
            <person name="Grigoriev I."/>
            <person name="Martin F."/>
            <person name="Perotto S."/>
        </authorList>
    </citation>
    <scope>NUCLEOTIDE SEQUENCE [LARGE SCALE GENOMIC DNA]</scope>
    <source>
        <strain evidence="2 3">UAMH 7357</strain>
    </source>
</reference>
<evidence type="ECO:0000313" key="3">
    <source>
        <dbReference type="Proteomes" id="UP000235672"/>
    </source>
</evidence>
<name>A0A2J6QKQ8_9HELO</name>
<accession>A0A2J6QKQ8</accession>
<gene>
    <name evidence="2" type="ORF">NA56DRAFT_641481</name>
</gene>
<dbReference type="AlphaFoldDB" id="A0A2J6QKQ8"/>
<dbReference type="Proteomes" id="UP000235672">
    <property type="component" value="Unassembled WGS sequence"/>
</dbReference>
<keyword evidence="3" id="KW-1185">Reference proteome</keyword>
<proteinExistence type="predicted"/>
<evidence type="ECO:0000256" key="1">
    <source>
        <dbReference type="SAM" id="MobiDB-lite"/>
    </source>
</evidence>